<dbReference type="GO" id="GO:0016853">
    <property type="term" value="F:isomerase activity"/>
    <property type="evidence" value="ECO:0007669"/>
    <property type="project" value="UniProtKB-KW"/>
</dbReference>
<dbReference type="SUPFAM" id="SSF52096">
    <property type="entry name" value="ClpP/crotonase"/>
    <property type="match status" value="1"/>
</dbReference>
<reference evidence="1 2" key="1">
    <citation type="journal article" date="2018" name="J. Microbiol.">
        <title>Baekduia soli gen. nov., sp. nov., a novel bacterium isolated from the soil of Baekdu Mountain and proposal of a novel family name, Baekduiaceae fam. nov.</title>
        <authorList>
            <person name="An D.S."/>
            <person name="Siddiqi M.Z."/>
            <person name="Kim K.H."/>
            <person name="Yu H.S."/>
            <person name="Im W.T."/>
        </authorList>
    </citation>
    <scope>NUCLEOTIDE SEQUENCE [LARGE SCALE GENOMIC DNA]</scope>
    <source>
        <strain evidence="1 2">BR7-21</strain>
    </source>
</reference>
<dbReference type="AlphaFoldDB" id="A0A5B8UA37"/>
<dbReference type="Pfam" id="PF00378">
    <property type="entry name" value="ECH_1"/>
    <property type="match status" value="1"/>
</dbReference>
<dbReference type="GO" id="GO:0006635">
    <property type="term" value="P:fatty acid beta-oxidation"/>
    <property type="evidence" value="ECO:0007669"/>
    <property type="project" value="TreeGrafter"/>
</dbReference>
<gene>
    <name evidence="1" type="ORF">FSW04_21695</name>
</gene>
<dbReference type="OrthoDB" id="8452484at2"/>
<dbReference type="KEGG" id="bsol:FSW04_21695"/>
<proteinExistence type="predicted"/>
<dbReference type="Proteomes" id="UP000321805">
    <property type="component" value="Chromosome"/>
</dbReference>
<accession>A0A5B8UA37</accession>
<dbReference type="RefSeq" id="WP_146922285.1">
    <property type="nucleotide sequence ID" value="NZ_CP042430.1"/>
</dbReference>
<dbReference type="PANTHER" id="PTHR11941">
    <property type="entry name" value="ENOYL-COA HYDRATASE-RELATED"/>
    <property type="match status" value="1"/>
</dbReference>
<dbReference type="Gene3D" id="3.90.226.10">
    <property type="entry name" value="2-enoyl-CoA Hydratase, Chain A, domain 1"/>
    <property type="match status" value="1"/>
</dbReference>
<dbReference type="PANTHER" id="PTHR11941:SF54">
    <property type="entry name" value="ENOYL-COA HYDRATASE, MITOCHONDRIAL"/>
    <property type="match status" value="1"/>
</dbReference>
<organism evidence="1 2">
    <name type="scientific">Baekduia soli</name>
    <dbReference type="NCBI Taxonomy" id="496014"/>
    <lineage>
        <taxon>Bacteria</taxon>
        <taxon>Bacillati</taxon>
        <taxon>Actinomycetota</taxon>
        <taxon>Thermoleophilia</taxon>
        <taxon>Solirubrobacterales</taxon>
        <taxon>Baekduiaceae</taxon>
        <taxon>Baekduia</taxon>
    </lineage>
</organism>
<protein>
    <submittedName>
        <fullName evidence="1">Enoyl-CoA hydratase/isomerase family protein</fullName>
    </submittedName>
</protein>
<dbReference type="EMBL" id="CP042430">
    <property type="protein sequence ID" value="QEC49920.1"/>
    <property type="molecule type" value="Genomic_DNA"/>
</dbReference>
<dbReference type="CDD" id="cd06558">
    <property type="entry name" value="crotonase-like"/>
    <property type="match status" value="1"/>
</dbReference>
<sequence>MSGEVVRLEHDGPLAVLTFDAPPLNLFDDAVFSGFRDAIATVAADPPRGLLIRAEGKVVSGGVDVGKVFDGMTAARGRALWDELLATIHVLEDLPLPTVFAAHGLCLTAAFEIALACDLLLAAPRARFGLVEIVVGLTPSMGGPQRLAERAGPARAKELIYSGELFDAPTLERWNVVNRVLDGEDFDAQARAFAARIAAGPTRAHAATKAIVAEQTERGVRAADAIVGEVSGALFDTEDLRNAVRSFLTDGPGQATYEGR</sequence>
<dbReference type="InterPro" id="IPR029045">
    <property type="entry name" value="ClpP/crotonase-like_dom_sf"/>
</dbReference>
<evidence type="ECO:0000313" key="1">
    <source>
        <dbReference type="EMBL" id="QEC49920.1"/>
    </source>
</evidence>
<name>A0A5B8UA37_9ACTN</name>
<dbReference type="InterPro" id="IPR001753">
    <property type="entry name" value="Enoyl-CoA_hydra/iso"/>
</dbReference>
<keyword evidence="2" id="KW-1185">Reference proteome</keyword>
<keyword evidence="1" id="KW-0413">Isomerase</keyword>
<evidence type="ECO:0000313" key="2">
    <source>
        <dbReference type="Proteomes" id="UP000321805"/>
    </source>
</evidence>